<keyword evidence="5 10" id="KW-0547">Nucleotide-binding</keyword>
<dbReference type="PANTHER" id="PTHR27006:SF606">
    <property type="entry name" value="INTERLEUKIN-1 RECEPTOR-ASSOCIATED KINASE 4"/>
    <property type="match status" value="1"/>
</dbReference>
<evidence type="ECO:0000256" key="3">
    <source>
        <dbReference type="ARBA" id="ARBA00022527"/>
    </source>
</evidence>
<organism evidence="13">
    <name type="scientific">Magallana gigas</name>
    <name type="common">Pacific oyster</name>
    <name type="synonym">Crassostrea gigas</name>
    <dbReference type="NCBI Taxonomy" id="29159"/>
    <lineage>
        <taxon>Eukaryota</taxon>
        <taxon>Metazoa</taxon>
        <taxon>Spiralia</taxon>
        <taxon>Lophotrochozoa</taxon>
        <taxon>Mollusca</taxon>
        <taxon>Bivalvia</taxon>
        <taxon>Autobranchia</taxon>
        <taxon>Pteriomorphia</taxon>
        <taxon>Ostreida</taxon>
        <taxon>Ostreoidea</taxon>
        <taxon>Ostreidae</taxon>
        <taxon>Magallana</taxon>
    </lineage>
</organism>
<dbReference type="CDD" id="cd08308">
    <property type="entry name" value="Death_Tube"/>
    <property type="match status" value="1"/>
</dbReference>
<evidence type="ECO:0000259" key="12">
    <source>
        <dbReference type="PROSITE" id="PS50011"/>
    </source>
</evidence>
<dbReference type="PROSITE" id="PS00108">
    <property type="entry name" value="PROTEIN_KINASE_ST"/>
    <property type="match status" value="1"/>
</dbReference>
<dbReference type="InterPro" id="IPR011009">
    <property type="entry name" value="Kinase-like_dom_sf"/>
</dbReference>
<name>A0A191S1V4_MAGGI</name>
<dbReference type="AlphaFoldDB" id="A0A191S1V4"/>
<evidence type="ECO:0000256" key="1">
    <source>
        <dbReference type="ARBA" id="ARBA00008718"/>
    </source>
</evidence>
<comment type="catalytic activity">
    <reaction evidence="8">
        <text>L-threonyl-[protein] + ATP = O-phospho-L-threonyl-[protein] + ADP + H(+)</text>
        <dbReference type="Rhea" id="RHEA:46608"/>
        <dbReference type="Rhea" id="RHEA-COMP:11060"/>
        <dbReference type="Rhea" id="RHEA-COMP:11605"/>
        <dbReference type="ChEBI" id="CHEBI:15378"/>
        <dbReference type="ChEBI" id="CHEBI:30013"/>
        <dbReference type="ChEBI" id="CHEBI:30616"/>
        <dbReference type="ChEBI" id="CHEBI:61977"/>
        <dbReference type="ChEBI" id="CHEBI:456216"/>
        <dbReference type="EC" id="2.7.11.1"/>
    </reaction>
</comment>
<dbReference type="GO" id="GO:0004674">
    <property type="term" value="F:protein serine/threonine kinase activity"/>
    <property type="evidence" value="ECO:0007669"/>
    <property type="project" value="UniProtKB-KW"/>
</dbReference>
<proteinExistence type="evidence at transcript level"/>
<dbReference type="InterPro" id="IPR011029">
    <property type="entry name" value="DEATH-like_dom_sf"/>
</dbReference>
<evidence type="ECO:0000256" key="6">
    <source>
        <dbReference type="ARBA" id="ARBA00022777"/>
    </source>
</evidence>
<evidence type="ECO:0000256" key="10">
    <source>
        <dbReference type="PROSITE-ProRule" id="PRU10141"/>
    </source>
</evidence>
<evidence type="ECO:0000256" key="5">
    <source>
        <dbReference type="ARBA" id="ARBA00022741"/>
    </source>
</evidence>
<feature type="domain" description="Protein kinase" evidence="12">
    <location>
        <begin position="262"/>
        <end position="532"/>
    </location>
</feature>
<evidence type="ECO:0000256" key="7">
    <source>
        <dbReference type="ARBA" id="ARBA00022840"/>
    </source>
</evidence>
<comment type="catalytic activity">
    <reaction evidence="9">
        <text>L-seryl-[protein] + ATP = O-phospho-L-seryl-[protein] + ADP + H(+)</text>
        <dbReference type="Rhea" id="RHEA:17989"/>
        <dbReference type="Rhea" id="RHEA-COMP:9863"/>
        <dbReference type="Rhea" id="RHEA-COMP:11604"/>
        <dbReference type="ChEBI" id="CHEBI:15378"/>
        <dbReference type="ChEBI" id="CHEBI:29999"/>
        <dbReference type="ChEBI" id="CHEBI:30616"/>
        <dbReference type="ChEBI" id="CHEBI:83421"/>
        <dbReference type="ChEBI" id="CHEBI:456216"/>
        <dbReference type="EC" id="2.7.11.1"/>
    </reaction>
</comment>
<dbReference type="InterPro" id="IPR000719">
    <property type="entry name" value="Prot_kinase_dom"/>
</dbReference>
<evidence type="ECO:0000256" key="4">
    <source>
        <dbReference type="ARBA" id="ARBA00022679"/>
    </source>
</evidence>
<dbReference type="PANTHER" id="PTHR27006">
    <property type="entry name" value="PROMASTIGOTE SURFACE ANTIGEN PROTEIN PSA"/>
    <property type="match status" value="1"/>
</dbReference>
<comment type="similarity">
    <text evidence="1">Belongs to the protein kinase superfamily. TKL Ser/Thr protein kinase family. Pelle subfamily.</text>
</comment>
<feature type="compositionally biased region" description="Polar residues" evidence="11">
    <location>
        <begin position="127"/>
        <end position="136"/>
    </location>
</feature>
<evidence type="ECO:0000256" key="9">
    <source>
        <dbReference type="ARBA" id="ARBA00048679"/>
    </source>
</evidence>
<dbReference type="Pfam" id="PF14786">
    <property type="entry name" value="Death_2"/>
    <property type="match status" value="1"/>
</dbReference>
<dbReference type="EMBL" id="KR698940">
    <property type="protein sequence ID" value="ANC27958.1"/>
    <property type="molecule type" value="mRNA"/>
</dbReference>
<dbReference type="GO" id="GO:0005524">
    <property type="term" value="F:ATP binding"/>
    <property type="evidence" value="ECO:0007669"/>
    <property type="project" value="UniProtKB-UniRule"/>
</dbReference>
<sequence length="536" mass="59460">MSNQVTAETYIRKLPYSAILKLVNFLEPDQLWKRFLCHIPKQLDGNNFEERYNTSQAQMIENRASKPGAYATKIILEDWGTQNARVRHLIKVLCKARLYAAADYLSVTQLKGDPVPREDEPILSPVGSCSLTPNEQKNLENRSFEKRELYNRVKVPDTASVQPDSSTDNNTSTTCSSQDSARHDSLSFAHRHPSENGVMVNRIESYDSGEQSPNLDAAPSCSESSEKHIPKQLSAVYQPGSQAINFAVLQYHTNNFDDRPASQGGSVIGRGGFGTVYKASFSNQYVVAVKRLKDPEDPVMQKQFETELQTLANYHHENIVELVGYSIDGPEKCLVYEFMPNGSLEDRLHCLNGTAPLSWHLRLNIACGTAKGIVYLNDCGLVHRDIKSANVLLDENFVPKVGDFATARLAPSGSSTTVASTKLVIGTSAYMAPEAIRFDISAKLDSFAFGVVLLEILTGLPPSDSTREETDLLSHVVENVEESIIPLLDPRAGGWCTQTADDLFMISQRCLVDRKKDRVLVKDILPDIQTLVARFS</sequence>
<dbReference type="SUPFAM" id="SSF56112">
    <property type="entry name" value="Protein kinase-like (PK-like)"/>
    <property type="match status" value="1"/>
</dbReference>
<dbReference type="Gene3D" id="1.10.510.10">
    <property type="entry name" value="Transferase(Phosphotransferase) domain 1"/>
    <property type="match status" value="1"/>
</dbReference>
<keyword evidence="6 13" id="KW-0418">Kinase</keyword>
<feature type="compositionally biased region" description="Basic and acidic residues" evidence="11">
    <location>
        <begin position="137"/>
        <end position="155"/>
    </location>
</feature>
<dbReference type="PROSITE" id="PS00107">
    <property type="entry name" value="PROTEIN_KINASE_ATP"/>
    <property type="match status" value="1"/>
</dbReference>
<dbReference type="InterPro" id="IPR029397">
    <property type="entry name" value="Tube_Death"/>
</dbReference>
<dbReference type="InterPro" id="IPR017441">
    <property type="entry name" value="Protein_kinase_ATP_BS"/>
</dbReference>
<dbReference type="FunFam" id="1.10.510.10:FF:000754">
    <property type="entry name" value="Interleukin-1 receptor-associated kinase"/>
    <property type="match status" value="1"/>
</dbReference>
<keyword evidence="3" id="KW-0723">Serine/threonine-protein kinase</keyword>
<dbReference type="EC" id="2.7.11.1" evidence="2"/>
<keyword evidence="4" id="KW-0808">Transferase</keyword>
<dbReference type="Pfam" id="PF00069">
    <property type="entry name" value="Pkinase"/>
    <property type="match status" value="1"/>
</dbReference>
<evidence type="ECO:0000256" key="8">
    <source>
        <dbReference type="ARBA" id="ARBA00047899"/>
    </source>
</evidence>
<keyword evidence="13" id="KW-0675">Receptor</keyword>
<dbReference type="PROSITE" id="PS50011">
    <property type="entry name" value="PROTEIN_KINASE_DOM"/>
    <property type="match status" value="1"/>
</dbReference>
<gene>
    <name evidence="13" type="primary">IRAK4</name>
</gene>
<dbReference type="Gene3D" id="1.10.533.10">
    <property type="entry name" value="Death Domain, Fas"/>
    <property type="match status" value="1"/>
</dbReference>
<reference evidence="13" key="1">
    <citation type="submission" date="2015-05" db="EMBL/GenBank/DDBJ databases">
        <title>Identification and characterization of the IRAK4 in pacific oyster.</title>
        <authorList>
            <person name="Xu F."/>
        </authorList>
    </citation>
    <scope>NUCLEOTIDE SEQUENCE</scope>
</reference>
<evidence type="ECO:0000256" key="11">
    <source>
        <dbReference type="SAM" id="MobiDB-lite"/>
    </source>
</evidence>
<evidence type="ECO:0000256" key="2">
    <source>
        <dbReference type="ARBA" id="ARBA00012513"/>
    </source>
</evidence>
<feature type="compositionally biased region" description="Low complexity" evidence="11">
    <location>
        <begin position="164"/>
        <end position="179"/>
    </location>
</feature>
<feature type="binding site" evidence="10">
    <location>
        <position position="290"/>
    </location>
    <ligand>
        <name>ATP</name>
        <dbReference type="ChEBI" id="CHEBI:30616"/>
    </ligand>
</feature>
<evidence type="ECO:0000313" key="13">
    <source>
        <dbReference type="EMBL" id="ANC27958.1"/>
    </source>
</evidence>
<protein>
    <recommendedName>
        <fullName evidence="2">non-specific serine/threonine protein kinase</fullName>
        <ecNumber evidence="2">2.7.11.1</ecNumber>
    </recommendedName>
</protein>
<keyword evidence="7 10" id="KW-0067">ATP-binding</keyword>
<feature type="region of interest" description="Disordered" evidence="11">
    <location>
        <begin position="111"/>
        <end position="197"/>
    </location>
</feature>
<dbReference type="InterPro" id="IPR008271">
    <property type="entry name" value="Ser/Thr_kinase_AS"/>
</dbReference>
<dbReference type="SUPFAM" id="SSF47986">
    <property type="entry name" value="DEATH domain"/>
    <property type="match status" value="1"/>
</dbReference>
<dbReference type="SMART" id="SM00220">
    <property type="entry name" value="S_TKc"/>
    <property type="match status" value="1"/>
</dbReference>
<accession>A0A191S1V4</accession>
<dbReference type="Gene3D" id="3.30.200.20">
    <property type="entry name" value="Phosphorylase Kinase, domain 1"/>
    <property type="match status" value="1"/>
</dbReference>